<dbReference type="GO" id="GO:0016791">
    <property type="term" value="F:phosphatase activity"/>
    <property type="evidence" value="ECO:0007669"/>
    <property type="project" value="TreeGrafter"/>
</dbReference>
<dbReference type="Proteomes" id="UP000188181">
    <property type="component" value="Chromosome"/>
</dbReference>
<dbReference type="CDD" id="cd00838">
    <property type="entry name" value="MPP_superfamily"/>
    <property type="match status" value="1"/>
</dbReference>
<keyword evidence="4" id="KW-1185">Reference proteome</keyword>
<evidence type="ECO:0000259" key="2">
    <source>
        <dbReference type="Pfam" id="PF12850"/>
    </source>
</evidence>
<dbReference type="Gene3D" id="3.60.21.10">
    <property type="match status" value="1"/>
</dbReference>
<dbReference type="InterPro" id="IPR011152">
    <property type="entry name" value="Pesterase_MJ0912"/>
</dbReference>
<dbReference type="PIRSF" id="PIRSF000883">
    <property type="entry name" value="Pesterase_MJ0912"/>
    <property type="match status" value="1"/>
</dbReference>
<organism evidence="3 4">
    <name type="scientific">Limihaloglobus sulfuriphilus</name>
    <dbReference type="NCBI Taxonomy" id="1851148"/>
    <lineage>
        <taxon>Bacteria</taxon>
        <taxon>Pseudomonadati</taxon>
        <taxon>Planctomycetota</taxon>
        <taxon>Phycisphaerae</taxon>
        <taxon>Sedimentisphaerales</taxon>
        <taxon>Sedimentisphaeraceae</taxon>
        <taxon>Limihaloglobus</taxon>
    </lineage>
</organism>
<dbReference type="InterPro" id="IPR024654">
    <property type="entry name" value="Calcineurin-like_PHP_lpxH"/>
</dbReference>
<name>A0A1Q2MC95_9BACT</name>
<dbReference type="KEGG" id="pbas:SMSP2_00690"/>
<dbReference type="OrthoDB" id="9800565at2"/>
<dbReference type="AlphaFoldDB" id="A0A1Q2MC95"/>
<dbReference type="InterPro" id="IPR050126">
    <property type="entry name" value="Ap4A_hydrolase"/>
</dbReference>
<proteinExistence type="inferred from homology"/>
<dbReference type="PANTHER" id="PTHR42850">
    <property type="entry name" value="METALLOPHOSPHOESTERASE"/>
    <property type="match status" value="1"/>
</dbReference>
<evidence type="ECO:0000313" key="3">
    <source>
        <dbReference type="EMBL" id="AQQ70345.1"/>
    </source>
</evidence>
<evidence type="ECO:0000256" key="1">
    <source>
        <dbReference type="ARBA" id="ARBA00008950"/>
    </source>
</evidence>
<dbReference type="InterPro" id="IPR029052">
    <property type="entry name" value="Metallo-depent_PP-like"/>
</dbReference>
<accession>A0A1Q2MC95</accession>
<sequence>MFAIISDIHSNIEALTAVLEDIDKRGIKTIHCLGDIVGYGPNPKECLDLVMAKTEVCIMGNHDHATLYEPTNFNTGAERAALWTRFELETEPDKELLDKRMHFLINLPMRHHMELKLDGSHAHLEFVHASPRKPIHEYVFPDDAFSSSPKLGLIFNRVHHICFIGHTHLPGVFLDDPDFYTADELDSVYPIIEDERAIINVGSVGQPRDGDTRASYAYVEGNEVHFVRVKYDMEKTIEKIYSIDGLDNFEADRLREGK</sequence>
<dbReference type="RefSeq" id="WP_146682617.1">
    <property type="nucleotide sequence ID" value="NZ_CP019646.1"/>
</dbReference>
<dbReference type="SUPFAM" id="SSF56300">
    <property type="entry name" value="Metallo-dependent phosphatases"/>
    <property type="match status" value="1"/>
</dbReference>
<dbReference type="Pfam" id="PF12850">
    <property type="entry name" value="Metallophos_2"/>
    <property type="match status" value="1"/>
</dbReference>
<gene>
    <name evidence="3" type="ORF">SMSP2_00690</name>
</gene>
<dbReference type="EMBL" id="CP019646">
    <property type="protein sequence ID" value="AQQ70345.1"/>
    <property type="molecule type" value="Genomic_DNA"/>
</dbReference>
<dbReference type="GO" id="GO:0005737">
    <property type="term" value="C:cytoplasm"/>
    <property type="evidence" value="ECO:0007669"/>
    <property type="project" value="TreeGrafter"/>
</dbReference>
<reference evidence="4" key="1">
    <citation type="submission" date="2017-02" db="EMBL/GenBank/DDBJ databases">
        <title>Comparative genomics and description of representatives of a novel lineage of planctomycetes thriving in anoxic sediments.</title>
        <authorList>
            <person name="Spring S."/>
            <person name="Bunk B."/>
            <person name="Sproer C."/>
        </authorList>
    </citation>
    <scope>NUCLEOTIDE SEQUENCE [LARGE SCALE GENOMIC DNA]</scope>
    <source>
        <strain evidence="4">SM-Chi-D1</strain>
    </source>
</reference>
<feature type="domain" description="Calcineurin-like phosphoesterase" evidence="2">
    <location>
        <begin position="2"/>
        <end position="220"/>
    </location>
</feature>
<dbReference type="STRING" id="1851148.SMSP2_00690"/>
<dbReference type="PANTHER" id="PTHR42850:SF2">
    <property type="entry name" value="BLL5683 PROTEIN"/>
    <property type="match status" value="1"/>
</dbReference>
<evidence type="ECO:0000313" key="4">
    <source>
        <dbReference type="Proteomes" id="UP000188181"/>
    </source>
</evidence>
<protein>
    <submittedName>
        <fullName evidence="3">Phosphodiesterase</fullName>
    </submittedName>
</protein>
<comment type="similarity">
    <text evidence="1">Belongs to the metallophosphoesterase superfamily. YfcE family.</text>
</comment>